<evidence type="ECO:0000313" key="16">
    <source>
        <dbReference type="Proteomes" id="UP000248918"/>
    </source>
</evidence>
<evidence type="ECO:0000313" key="15">
    <source>
        <dbReference type="EMBL" id="RAS24764.1"/>
    </source>
</evidence>
<dbReference type="CDD" id="cd16922">
    <property type="entry name" value="HATPase_EvgS-ArcB-TorS-like"/>
    <property type="match status" value="1"/>
</dbReference>
<dbReference type="Gene3D" id="3.40.50.2300">
    <property type="match status" value="1"/>
</dbReference>
<keyword evidence="4" id="KW-0808">Transferase</keyword>
<dbReference type="PANTHER" id="PTHR43047">
    <property type="entry name" value="TWO-COMPONENT HISTIDINE PROTEIN KINASE"/>
    <property type="match status" value="1"/>
</dbReference>
<dbReference type="InterPro" id="IPR003594">
    <property type="entry name" value="HATPase_dom"/>
</dbReference>
<dbReference type="Pfam" id="PF00072">
    <property type="entry name" value="Response_reg"/>
    <property type="match status" value="1"/>
</dbReference>
<dbReference type="Proteomes" id="UP000248918">
    <property type="component" value="Unassembled WGS sequence"/>
</dbReference>
<keyword evidence="12" id="KW-1133">Transmembrane helix</keyword>
<keyword evidence="8" id="KW-0843">Virulence</keyword>
<dbReference type="InterPro" id="IPR036097">
    <property type="entry name" value="HisK_dim/P_sf"/>
</dbReference>
<evidence type="ECO:0000259" key="13">
    <source>
        <dbReference type="PROSITE" id="PS50109"/>
    </source>
</evidence>
<dbReference type="SMART" id="SM00448">
    <property type="entry name" value="REC"/>
    <property type="match status" value="1"/>
</dbReference>
<dbReference type="CDD" id="cd00156">
    <property type="entry name" value="REC"/>
    <property type="match status" value="1"/>
</dbReference>
<sequence>MRRPWRRVLYVLIWLTALAAPAGAIGYLLYANLLNPRTTEQLTGTYDGFYWDAAQLQIAYARFENQLLLYQSGVDDDYQRLVLRYQLLQSKLHVMAGSTRRLTTQLTLLQRQLDEIRSLDHVLADFQPEVEALQTDRAQANQIVAELREHWNEVNDLALSRRFADVADREAMNRDFIDKRRMLFAGGLLLLLLSAAATLLLVLNGRRRTRLMLQQHAALEAEHQASRAAREASLAKDAFLGMISHELRTPLHAIVSSIELLGFNYHSEADRKVIQRLETAGRHLEAQMKDLTDYARLGAGKLELRHEHFEPRDLLASIIDEHAMAAEARGLRLESEVSGMSGLVDSDPHRIRQIVNNLVTNAIRYTESGTVRVQLKRRPAVLIFVVSDTGPGVPHAQIPLIFQEFTQLDGSRTRRFEGAGMGLTIVQGLVKLFGGTVDVASTVGEGTTFTVTIPVAPVAAAEPPGAPAQTGPGGARPCVLIVDDNRLIRESLSEMVAHMEFDAHAVGNADAALAWLDARRCDVVLLDLHMPERDGYTFLADFAGRSGPSSGVPVIVVSAYAPEPGETGKAGEDAEGKSGAQPFFEALLKPVHYEELRNALQRALASRHPV</sequence>
<dbReference type="GO" id="GO:0005886">
    <property type="term" value="C:plasma membrane"/>
    <property type="evidence" value="ECO:0007669"/>
    <property type="project" value="TreeGrafter"/>
</dbReference>
<reference evidence="15 16" key="1">
    <citation type="submission" date="2018-06" db="EMBL/GenBank/DDBJ databases">
        <title>Genomic Encyclopedia of Type Strains, Phase III (KMG-III): the genomes of soil and plant-associated and newly described type strains.</title>
        <authorList>
            <person name="Whitman W."/>
        </authorList>
    </citation>
    <scope>NUCLEOTIDE SEQUENCE [LARGE SCALE GENOMIC DNA]</scope>
    <source>
        <strain evidence="15 16">LMG 23644</strain>
    </source>
</reference>
<dbReference type="InterPro" id="IPR001789">
    <property type="entry name" value="Sig_transdc_resp-reg_receiver"/>
</dbReference>
<evidence type="ECO:0000256" key="2">
    <source>
        <dbReference type="ARBA" id="ARBA00012438"/>
    </source>
</evidence>
<comment type="function">
    <text evidence="9">Member of the two-component regulatory system BvgS/BvgA. Phosphorylates BvgA via a four-step phosphorelay in response to environmental signals.</text>
</comment>
<evidence type="ECO:0000256" key="4">
    <source>
        <dbReference type="ARBA" id="ARBA00022679"/>
    </source>
</evidence>
<keyword evidence="12" id="KW-0812">Transmembrane</keyword>
<name>A0A329BZX1_9BURK</name>
<keyword evidence="5" id="KW-0732">Signal</keyword>
<dbReference type="EC" id="2.7.13.3" evidence="2"/>
<dbReference type="Gene3D" id="1.10.287.130">
    <property type="match status" value="1"/>
</dbReference>
<dbReference type="AlphaFoldDB" id="A0A329BZX1"/>
<keyword evidence="7" id="KW-0902">Two-component regulatory system</keyword>
<evidence type="ECO:0000256" key="7">
    <source>
        <dbReference type="ARBA" id="ARBA00023012"/>
    </source>
</evidence>
<evidence type="ECO:0000256" key="10">
    <source>
        <dbReference type="ARBA" id="ARBA00070152"/>
    </source>
</evidence>
<dbReference type="Pfam" id="PF02518">
    <property type="entry name" value="HATPase_c"/>
    <property type="match status" value="1"/>
</dbReference>
<dbReference type="GO" id="GO:0000155">
    <property type="term" value="F:phosphorelay sensor kinase activity"/>
    <property type="evidence" value="ECO:0007669"/>
    <property type="project" value="InterPro"/>
</dbReference>
<dbReference type="SUPFAM" id="SSF47384">
    <property type="entry name" value="Homodimeric domain of signal transducing histidine kinase"/>
    <property type="match status" value="1"/>
</dbReference>
<proteinExistence type="predicted"/>
<evidence type="ECO:0000256" key="5">
    <source>
        <dbReference type="ARBA" id="ARBA00022729"/>
    </source>
</evidence>
<keyword evidence="6 15" id="KW-0418">Kinase</keyword>
<dbReference type="InterPro" id="IPR003661">
    <property type="entry name" value="HisK_dim/P_dom"/>
</dbReference>
<dbReference type="InterPro" id="IPR036890">
    <property type="entry name" value="HATPase_C_sf"/>
</dbReference>
<dbReference type="SUPFAM" id="SSF52172">
    <property type="entry name" value="CheY-like"/>
    <property type="match status" value="1"/>
</dbReference>
<dbReference type="Pfam" id="PF00512">
    <property type="entry name" value="HisKA"/>
    <property type="match status" value="1"/>
</dbReference>
<comment type="catalytic activity">
    <reaction evidence="1">
        <text>ATP + protein L-histidine = ADP + protein N-phospho-L-histidine.</text>
        <dbReference type="EC" id="2.7.13.3"/>
    </reaction>
</comment>
<comment type="caution">
    <text evidence="15">The sequence shown here is derived from an EMBL/GenBank/DDBJ whole genome shotgun (WGS) entry which is preliminary data.</text>
</comment>
<keyword evidence="3 11" id="KW-0597">Phosphoprotein</keyword>
<dbReference type="GO" id="GO:0009927">
    <property type="term" value="F:histidine phosphotransfer kinase activity"/>
    <property type="evidence" value="ECO:0007669"/>
    <property type="project" value="TreeGrafter"/>
</dbReference>
<dbReference type="SMART" id="SM00387">
    <property type="entry name" value="HATPase_c"/>
    <property type="match status" value="1"/>
</dbReference>
<evidence type="ECO:0000256" key="1">
    <source>
        <dbReference type="ARBA" id="ARBA00000085"/>
    </source>
</evidence>
<accession>A0A329BZX1</accession>
<dbReference type="SMART" id="SM00388">
    <property type="entry name" value="HisKA"/>
    <property type="match status" value="1"/>
</dbReference>
<dbReference type="PANTHER" id="PTHR43047:SF72">
    <property type="entry name" value="OSMOSENSING HISTIDINE PROTEIN KINASE SLN1"/>
    <property type="match status" value="1"/>
</dbReference>
<evidence type="ECO:0000259" key="14">
    <source>
        <dbReference type="PROSITE" id="PS50110"/>
    </source>
</evidence>
<evidence type="ECO:0000256" key="8">
    <source>
        <dbReference type="ARBA" id="ARBA00023026"/>
    </source>
</evidence>
<feature type="transmembrane region" description="Helical" evidence="12">
    <location>
        <begin position="182"/>
        <end position="203"/>
    </location>
</feature>
<dbReference type="CDD" id="cd00082">
    <property type="entry name" value="HisKA"/>
    <property type="match status" value="1"/>
</dbReference>
<evidence type="ECO:0000256" key="3">
    <source>
        <dbReference type="ARBA" id="ARBA00022553"/>
    </source>
</evidence>
<evidence type="ECO:0000256" key="9">
    <source>
        <dbReference type="ARBA" id="ARBA00058004"/>
    </source>
</evidence>
<dbReference type="PROSITE" id="PS50109">
    <property type="entry name" value="HIS_KIN"/>
    <property type="match status" value="1"/>
</dbReference>
<evidence type="ECO:0000256" key="6">
    <source>
        <dbReference type="ARBA" id="ARBA00022777"/>
    </source>
</evidence>
<dbReference type="STRING" id="1169143.GCA_000383275_05323"/>
<evidence type="ECO:0000256" key="11">
    <source>
        <dbReference type="PROSITE-ProRule" id="PRU00169"/>
    </source>
</evidence>
<dbReference type="FunFam" id="3.30.565.10:FF:000010">
    <property type="entry name" value="Sensor histidine kinase RcsC"/>
    <property type="match status" value="1"/>
</dbReference>
<dbReference type="PROSITE" id="PS50110">
    <property type="entry name" value="RESPONSE_REGULATORY"/>
    <property type="match status" value="1"/>
</dbReference>
<feature type="modified residue" description="4-aspartylphosphate" evidence="11">
    <location>
        <position position="527"/>
    </location>
</feature>
<dbReference type="Gene3D" id="3.30.565.10">
    <property type="entry name" value="Histidine kinase-like ATPase, C-terminal domain"/>
    <property type="match status" value="1"/>
</dbReference>
<organism evidence="15 16">
    <name type="scientific">Paraburkholderia bryophila</name>
    <dbReference type="NCBI Taxonomy" id="420952"/>
    <lineage>
        <taxon>Bacteria</taxon>
        <taxon>Pseudomonadati</taxon>
        <taxon>Pseudomonadota</taxon>
        <taxon>Betaproteobacteria</taxon>
        <taxon>Burkholderiales</taxon>
        <taxon>Burkholderiaceae</taxon>
        <taxon>Paraburkholderia</taxon>
    </lineage>
</organism>
<dbReference type="InterPro" id="IPR004358">
    <property type="entry name" value="Sig_transdc_His_kin-like_C"/>
</dbReference>
<gene>
    <name evidence="15" type="ORF">BX591_117105</name>
</gene>
<evidence type="ECO:0000256" key="12">
    <source>
        <dbReference type="SAM" id="Phobius"/>
    </source>
</evidence>
<dbReference type="InterPro" id="IPR011006">
    <property type="entry name" value="CheY-like_superfamily"/>
</dbReference>
<protein>
    <recommendedName>
        <fullName evidence="10">Virulence sensor protein BvgS</fullName>
        <ecNumber evidence="2">2.7.13.3</ecNumber>
    </recommendedName>
</protein>
<dbReference type="InterPro" id="IPR005467">
    <property type="entry name" value="His_kinase_dom"/>
</dbReference>
<feature type="domain" description="Histidine kinase" evidence="13">
    <location>
        <begin position="242"/>
        <end position="457"/>
    </location>
</feature>
<dbReference type="SUPFAM" id="SSF55874">
    <property type="entry name" value="ATPase domain of HSP90 chaperone/DNA topoisomerase II/histidine kinase"/>
    <property type="match status" value="1"/>
</dbReference>
<dbReference type="EMBL" id="QLTK01000017">
    <property type="protein sequence ID" value="RAS24764.1"/>
    <property type="molecule type" value="Genomic_DNA"/>
</dbReference>
<keyword evidence="12" id="KW-0472">Membrane</keyword>
<feature type="domain" description="Response regulatory" evidence="14">
    <location>
        <begin position="478"/>
        <end position="604"/>
    </location>
</feature>
<dbReference type="PRINTS" id="PR00344">
    <property type="entry name" value="BCTRLSENSOR"/>
</dbReference>